<proteinExistence type="predicted"/>
<dbReference type="GO" id="GO:0016791">
    <property type="term" value="F:phosphatase activity"/>
    <property type="evidence" value="ECO:0007669"/>
    <property type="project" value="TreeGrafter"/>
</dbReference>
<dbReference type="GO" id="GO:0005737">
    <property type="term" value="C:cytoplasm"/>
    <property type="evidence" value="ECO:0007669"/>
    <property type="project" value="TreeGrafter"/>
</dbReference>
<dbReference type="CDD" id="cd07067">
    <property type="entry name" value="HP_PGM_like"/>
    <property type="match status" value="1"/>
</dbReference>
<dbReference type="EMBL" id="CAFBMX010000001">
    <property type="protein sequence ID" value="CAB4914059.1"/>
    <property type="molecule type" value="Genomic_DNA"/>
</dbReference>
<dbReference type="PANTHER" id="PTHR48100">
    <property type="entry name" value="BROAD-SPECIFICITY PHOSPHATASE YOR283W-RELATED"/>
    <property type="match status" value="1"/>
</dbReference>
<dbReference type="SUPFAM" id="SSF53254">
    <property type="entry name" value="Phosphoglycerate mutase-like"/>
    <property type="match status" value="1"/>
</dbReference>
<dbReference type="SMART" id="SM00855">
    <property type="entry name" value="PGAM"/>
    <property type="match status" value="1"/>
</dbReference>
<reference evidence="1" key="1">
    <citation type="submission" date="2020-05" db="EMBL/GenBank/DDBJ databases">
        <authorList>
            <person name="Chiriac C."/>
            <person name="Salcher M."/>
            <person name="Ghai R."/>
            <person name="Kavagutti S V."/>
        </authorList>
    </citation>
    <scope>NUCLEOTIDE SEQUENCE</scope>
</reference>
<gene>
    <name evidence="1" type="ORF">UFOPK3674_00111</name>
</gene>
<dbReference type="PANTHER" id="PTHR48100:SF1">
    <property type="entry name" value="HISTIDINE PHOSPHATASE FAMILY PROTEIN-RELATED"/>
    <property type="match status" value="1"/>
</dbReference>
<name>A0A6J7HE45_9ZZZZ</name>
<dbReference type="InterPro" id="IPR013078">
    <property type="entry name" value="His_Pase_superF_clade-1"/>
</dbReference>
<evidence type="ECO:0000313" key="1">
    <source>
        <dbReference type="EMBL" id="CAB4914059.1"/>
    </source>
</evidence>
<dbReference type="Pfam" id="PF00300">
    <property type="entry name" value="His_Phos_1"/>
    <property type="match status" value="1"/>
</dbReference>
<dbReference type="AlphaFoldDB" id="A0A6J7HE45"/>
<organism evidence="1">
    <name type="scientific">freshwater metagenome</name>
    <dbReference type="NCBI Taxonomy" id="449393"/>
    <lineage>
        <taxon>unclassified sequences</taxon>
        <taxon>metagenomes</taxon>
        <taxon>ecological metagenomes</taxon>
    </lineage>
</organism>
<dbReference type="InterPro" id="IPR050275">
    <property type="entry name" value="PGM_Phosphatase"/>
</dbReference>
<accession>A0A6J7HE45</accession>
<sequence length="194" mass="20518">MADPAQGDPLGAQGSGLWLARHGRTAYNDEGRFQGWSDVPLDALGREQAQVLALAVARVAPMLLVASPLTRAAQTAAIVGAHVGLEAVVDERFAETDAGEWTHRSFAEVTAEDPDGFARFMALDLDWGFPGGERFADQHARVLAGVADWRARAVDGGPIVVICHANVIRLALTPPGTLPQEIPGRPENGSLVAL</sequence>
<protein>
    <submittedName>
        <fullName evidence="1">Unannotated protein</fullName>
    </submittedName>
</protein>
<dbReference type="Gene3D" id="3.40.50.1240">
    <property type="entry name" value="Phosphoglycerate mutase-like"/>
    <property type="match status" value="1"/>
</dbReference>
<dbReference type="InterPro" id="IPR029033">
    <property type="entry name" value="His_PPase_superfam"/>
</dbReference>